<sequence length="284" mass="28626">MNARRRQRGQSLVETIVVIPVFGALLLGIFQAILFYRAKAVVDYAALEAARSGATGFAETDALRAGLIRGLLPLYSHSADNEGLARAYLDAQVDVRAGAADIDVVSPTRAAFDDWKVKQFDGTEAIPNDSLPFRSAGTGSRSGMTVQDANLLKIRVTYKYPLIVPVIDRLIGRLDPVRSLAKGHEVYSLDIESQAIVRMQTPIRDRNLLADAAAHGGGGDDSGGGGAGDTGGGTGGGGGDSGSGDGSGGDGDAGGGAGGGGDQGGGDNGGGDGGGGGDHPVCTS</sequence>
<dbReference type="InterPro" id="IPR012495">
    <property type="entry name" value="TadE-like_dom"/>
</dbReference>
<feature type="region of interest" description="Disordered" evidence="1">
    <location>
        <begin position="212"/>
        <end position="284"/>
    </location>
</feature>
<name>A0A316HZJ3_9GAMM</name>
<dbReference type="RefSeq" id="WP_109723746.1">
    <property type="nucleotide sequence ID" value="NZ_MSZV01000018.1"/>
</dbReference>
<keyword evidence="5" id="KW-1185">Reference proteome</keyword>
<dbReference type="Pfam" id="PF07811">
    <property type="entry name" value="TadE"/>
    <property type="match status" value="1"/>
</dbReference>
<evidence type="ECO:0000259" key="3">
    <source>
        <dbReference type="Pfam" id="PF07811"/>
    </source>
</evidence>
<keyword evidence="2" id="KW-1133">Transmembrane helix</keyword>
<evidence type="ECO:0000313" key="5">
    <source>
        <dbReference type="Proteomes" id="UP000245812"/>
    </source>
</evidence>
<evidence type="ECO:0000256" key="1">
    <source>
        <dbReference type="SAM" id="MobiDB-lite"/>
    </source>
</evidence>
<protein>
    <submittedName>
        <fullName evidence="4">TadE-like protein</fullName>
    </submittedName>
</protein>
<proteinExistence type="predicted"/>
<accession>A0A316HZJ3</accession>
<feature type="compositionally biased region" description="Gly residues" evidence="1">
    <location>
        <begin position="215"/>
        <end position="278"/>
    </location>
</feature>
<evidence type="ECO:0000256" key="2">
    <source>
        <dbReference type="SAM" id="Phobius"/>
    </source>
</evidence>
<feature type="domain" description="TadE-like" evidence="3">
    <location>
        <begin position="9"/>
        <end position="51"/>
    </location>
</feature>
<comment type="caution">
    <text evidence="4">The sequence shown here is derived from an EMBL/GenBank/DDBJ whole genome shotgun (WGS) entry which is preliminary data.</text>
</comment>
<keyword evidence="2" id="KW-0472">Membrane</keyword>
<reference evidence="4 5" key="1">
    <citation type="submission" date="2018-05" db="EMBL/GenBank/DDBJ databases">
        <title>Genomic Encyclopedia of Type Strains, Phase IV (KMG-IV): sequencing the most valuable type-strain genomes for metagenomic binning, comparative biology and taxonomic classification.</title>
        <authorList>
            <person name="Goeker M."/>
        </authorList>
    </citation>
    <scope>NUCLEOTIDE SEQUENCE [LARGE SCALE GENOMIC DNA]</scope>
    <source>
        <strain evidence="4 5">DSM 14263</strain>
    </source>
</reference>
<evidence type="ECO:0000313" key="4">
    <source>
        <dbReference type="EMBL" id="PWK86747.1"/>
    </source>
</evidence>
<feature type="transmembrane region" description="Helical" evidence="2">
    <location>
        <begin position="12"/>
        <end position="36"/>
    </location>
</feature>
<organism evidence="4 5">
    <name type="scientific">Fulvimonas soli</name>
    <dbReference type="NCBI Taxonomy" id="155197"/>
    <lineage>
        <taxon>Bacteria</taxon>
        <taxon>Pseudomonadati</taxon>
        <taxon>Pseudomonadota</taxon>
        <taxon>Gammaproteobacteria</taxon>
        <taxon>Lysobacterales</taxon>
        <taxon>Rhodanobacteraceae</taxon>
        <taxon>Fulvimonas</taxon>
    </lineage>
</organism>
<keyword evidence="2" id="KW-0812">Transmembrane</keyword>
<dbReference type="EMBL" id="QGHC01000007">
    <property type="protein sequence ID" value="PWK86747.1"/>
    <property type="molecule type" value="Genomic_DNA"/>
</dbReference>
<dbReference type="AlphaFoldDB" id="A0A316HZJ3"/>
<dbReference type="OrthoDB" id="8830148at2"/>
<gene>
    <name evidence="4" type="ORF">C7456_107138</name>
</gene>
<dbReference type="Proteomes" id="UP000245812">
    <property type="component" value="Unassembled WGS sequence"/>
</dbReference>